<dbReference type="KEGG" id="ngg:RG540_CH06400"/>
<dbReference type="PATRIC" id="fig|1028800.3.peg.650"/>
<dbReference type="AlphaFoldDB" id="A0A068SP40"/>
<accession>A0A068SP40</accession>
<proteinExistence type="predicted"/>
<name>A0A068SP40_NEOGA</name>
<dbReference type="RefSeq" id="WP_038584436.1">
    <property type="nucleotide sequence ID" value="NZ_HG938353.1"/>
</dbReference>
<keyword evidence="2" id="KW-1185">Reference proteome</keyword>
<dbReference type="GeneID" id="24257049"/>
<reference evidence="2" key="1">
    <citation type="journal article" date="2014" name="BMC Genomics">
        <title>Genome sequencing of two Neorhizobium galegae strains reveals a noeT gene responsible for the unusual acetylation of the nodulation factors.</title>
        <authorList>
            <person name="Osterman J."/>
            <person name="Marsh J."/>
            <person name="Laine P.K."/>
            <person name="Zeng Z."/>
            <person name="Alatalo E."/>
            <person name="Sullivan J.T."/>
            <person name="Young J.P."/>
            <person name="Thomas-Oates J."/>
            <person name="Paulin L."/>
            <person name="Lindstrom K."/>
        </authorList>
    </citation>
    <scope>NUCLEOTIDE SEQUENCE [LARGE SCALE GENOMIC DNA]</scope>
    <source>
        <strain evidence="2">HAMBI 540</strain>
    </source>
</reference>
<protein>
    <submittedName>
        <fullName evidence="1">Uncharacterized protein</fullName>
    </submittedName>
</protein>
<dbReference type="Proteomes" id="UP000028181">
    <property type="component" value="Chromosome I"/>
</dbReference>
<sequence>MATSPIKQLTTGQRIMGGIVVFKPHGTDKFIKIGPVGAITLTPTLTEVESRSDESGTSQLIGSWITQQDAVLQIADIQMWTPTTYKAMFLASTSYLTQSAVTAATLVVEDVAVGDVIQIPGIKPTITTVTDGAVEDPVAYTEASSVMGGGHYIYQRSRGLLEFIAIPDGAAADATITYALAAITEADKIVEYEIMRTSGIRGEVQVWGVVDGGLPGEPVDYIFPDVEFRPNGDVTLKGVDALNVASLTGKVYNQGGAGYGYVRPVAH</sequence>
<evidence type="ECO:0000313" key="1">
    <source>
        <dbReference type="EMBL" id="CDN46830.1"/>
    </source>
</evidence>
<evidence type="ECO:0000313" key="2">
    <source>
        <dbReference type="Proteomes" id="UP000028181"/>
    </source>
</evidence>
<dbReference type="eggNOG" id="ENOG50301HT">
    <property type="taxonomic scope" value="Bacteria"/>
</dbReference>
<gene>
    <name evidence="1" type="ORF">RG540_CH06400</name>
</gene>
<dbReference type="HOGENOM" id="CLU_1041439_0_0_5"/>
<organism evidence="1 2">
    <name type="scientific">Neorhizobium galegae bv. orientalis str. HAMBI 540</name>
    <dbReference type="NCBI Taxonomy" id="1028800"/>
    <lineage>
        <taxon>Bacteria</taxon>
        <taxon>Pseudomonadati</taxon>
        <taxon>Pseudomonadota</taxon>
        <taxon>Alphaproteobacteria</taxon>
        <taxon>Hyphomicrobiales</taxon>
        <taxon>Rhizobiaceae</taxon>
        <taxon>Rhizobium/Agrobacterium group</taxon>
        <taxon>Neorhizobium</taxon>
    </lineage>
</organism>
<dbReference type="EMBL" id="HG938353">
    <property type="protein sequence ID" value="CDN46830.1"/>
    <property type="molecule type" value="Genomic_DNA"/>
</dbReference>
<dbReference type="OrthoDB" id="8441432at2"/>